<dbReference type="CDD" id="cd00170">
    <property type="entry name" value="SEC14"/>
    <property type="match status" value="1"/>
</dbReference>
<dbReference type="InterPro" id="IPR036865">
    <property type="entry name" value="CRAL-TRIO_dom_sf"/>
</dbReference>
<name>I3SI64_LOTJA</name>
<evidence type="ECO:0000259" key="1">
    <source>
        <dbReference type="SMART" id="SM00516"/>
    </source>
</evidence>
<dbReference type="KEGG" id="lja:130730090"/>
<organism evidence="2">
    <name type="scientific">Lotus japonicus</name>
    <name type="common">Lotus corniculatus var. japonicus</name>
    <dbReference type="NCBI Taxonomy" id="34305"/>
    <lineage>
        <taxon>Eukaryota</taxon>
        <taxon>Viridiplantae</taxon>
        <taxon>Streptophyta</taxon>
        <taxon>Embryophyta</taxon>
        <taxon>Tracheophyta</taxon>
        <taxon>Spermatophyta</taxon>
        <taxon>Magnoliopsida</taxon>
        <taxon>eudicotyledons</taxon>
        <taxon>Gunneridae</taxon>
        <taxon>Pentapetalae</taxon>
        <taxon>rosids</taxon>
        <taxon>fabids</taxon>
        <taxon>Fabales</taxon>
        <taxon>Fabaceae</taxon>
        <taxon>Papilionoideae</taxon>
        <taxon>50 kb inversion clade</taxon>
        <taxon>NPAAA clade</taxon>
        <taxon>Hologalegina</taxon>
        <taxon>robinioid clade</taxon>
        <taxon>Loteae</taxon>
        <taxon>Lotus</taxon>
    </lineage>
</organism>
<dbReference type="SMART" id="SM00516">
    <property type="entry name" value="SEC14"/>
    <property type="match status" value="1"/>
</dbReference>
<feature type="domain" description="CRAL-TRIO" evidence="1">
    <location>
        <begin position="57"/>
        <end position="208"/>
    </location>
</feature>
<dbReference type="OMA" id="EGPYCIV"/>
<dbReference type="PANTHER" id="PTHR48411">
    <property type="entry name" value="OS01G0948300 PROTEIN"/>
    <property type="match status" value="1"/>
</dbReference>
<dbReference type="SUPFAM" id="SSF52087">
    <property type="entry name" value="CRAL/TRIO domain"/>
    <property type="match status" value="1"/>
</dbReference>
<dbReference type="AlphaFoldDB" id="I3SI64"/>
<dbReference type="OrthoDB" id="365077at2759"/>
<dbReference type="PANTHER" id="PTHR48411:SF1">
    <property type="entry name" value="OS01G0948300 PROTEIN"/>
    <property type="match status" value="1"/>
</dbReference>
<evidence type="ECO:0000313" key="2">
    <source>
        <dbReference type="EMBL" id="AFK39956.1"/>
    </source>
</evidence>
<dbReference type="Gene3D" id="3.40.525.10">
    <property type="entry name" value="CRAL-TRIO lipid binding domain"/>
    <property type="match status" value="1"/>
</dbReference>
<dbReference type="Pfam" id="PF13716">
    <property type="entry name" value="CRAL_TRIO_2"/>
    <property type="match status" value="1"/>
</dbReference>
<dbReference type="EMBL" id="BT140161">
    <property type="protein sequence ID" value="AFK39956.1"/>
    <property type="molecule type" value="mRNA"/>
</dbReference>
<protein>
    <recommendedName>
        <fullName evidence="1">CRAL-TRIO domain-containing protein</fullName>
    </recommendedName>
</protein>
<dbReference type="InterPro" id="IPR001251">
    <property type="entry name" value="CRAL-TRIO_dom"/>
</dbReference>
<proteinExistence type="evidence at transcript level"/>
<accession>I3SI64</accession>
<reference evidence="2" key="1">
    <citation type="submission" date="2012-05" db="EMBL/GenBank/DDBJ databases">
        <authorList>
            <person name="Krishnakumar V."/>
            <person name="Cheung F."/>
            <person name="Xiao Y."/>
            <person name="Chan A."/>
            <person name="Moskal W.A."/>
            <person name="Town C.D."/>
        </authorList>
    </citation>
    <scope>NUCLEOTIDE SEQUENCE</scope>
</reference>
<dbReference type="RefSeq" id="XP_057437965.1">
    <property type="nucleotide sequence ID" value="XM_057581982.1"/>
</dbReference>
<sequence length="256" mass="29708">MGDSSEDFSVVVLASDLAVDARPFLAHQYQQGAEPEPEEESWHDCSQHLSPDEDFSDLDQLQFLTLHGSDKNNHRILRIVGKYYPATVVSAERLKRYVFHRICSELPDGPFCIVYMHSTVQTEDNSPGLTILRWIYEELPADFKDRLQTVYFIHPGLRSRLVIATLGRFFLSGGLYWKIKYVSRLQYLWDDIKKGEIEIPDFVRKHDDILEHRPLTDYGIEPDPFHLTGMPSLTPSFGKYEDRWGARDYASEHGYH</sequence>
<dbReference type="GeneID" id="130730090"/>